<dbReference type="OrthoDB" id="9811611at2"/>
<evidence type="ECO:0000259" key="4">
    <source>
        <dbReference type="Pfam" id="PF01420"/>
    </source>
</evidence>
<dbReference type="PANTHER" id="PTHR30408:SF12">
    <property type="entry name" value="TYPE I RESTRICTION ENZYME MJAVIII SPECIFICITY SUBUNIT"/>
    <property type="match status" value="1"/>
</dbReference>
<keyword evidence="3" id="KW-0238">DNA-binding</keyword>
<evidence type="ECO:0000256" key="1">
    <source>
        <dbReference type="ARBA" id="ARBA00010923"/>
    </source>
</evidence>
<dbReference type="InterPro" id="IPR052021">
    <property type="entry name" value="Type-I_RS_S_subunit"/>
</dbReference>
<dbReference type="Pfam" id="PF01420">
    <property type="entry name" value="Methylase_S"/>
    <property type="match status" value="1"/>
</dbReference>
<dbReference type="InterPro" id="IPR044946">
    <property type="entry name" value="Restrct_endonuc_typeI_TRD_sf"/>
</dbReference>
<reference evidence="5 6" key="1">
    <citation type="submission" date="2016-10" db="EMBL/GenBank/DDBJ databases">
        <authorList>
            <person name="de Groot N.N."/>
        </authorList>
    </citation>
    <scope>NUCLEOTIDE SEQUENCE [LARGE SCALE GENOMIC DNA]</scope>
    <source>
        <strain evidence="5 6">DSM 16981</strain>
    </source>
</reference>
<dbReference type="PANTHER" id="PTHR30408">
    <property type="entry name" value="TYPE-1 RESTRICTION ENZYME ECOKI SPECIFICITY PROTEIN"/>
    <property type="match status" value="1"/>
</dbReference>
<evidence type="ECO:0000313" key="6">
    <source>
        <dbReference type="Proteomes" id="UP000199309"/>
    </source>
</evidence>
<dbReference type="RefSeq" id="WP_091651293.1">
    <property type="nucleotide sequence ID" value="NZ_FNHQ01000021.1"/>
</dbReference>
<comment type="similarity">
    <text evidence="1">Belongs to the type-I restriction system S methylase family.</text>
</comment>
<dbReference type="GO" id="GO:0003677">
    <property type="term" value="F:DNA binding"/>
    <property type="evidence" value="ECO:0007669"/>
    <property type="project" value="UniProtKB-KW"/>
</dbReference>
<dbReference type="AlphaFoldDB" id="A0A1G9Y5G6"/>
<feature type="domain" description="Type I restriction modification DNA specificity" evidence="4">
    <location>
        <begin position="35"/>
        <end position="184"/>
    </location>
</feature>
<evidence type="ECO:0000313" key="5">
    <source>
        <dbReference type="EMBL" id="SDN03801.1"/>
    </source>
</evidence>
<dbReference type="Gene3D" id="3.90.220.20">
    <property type="entry name" value="DNA methylase specificity domains"/>
    <property type="match status" value="1"/>
</dbReference>
<sequence length="186" mass="21048">MGEHTDVVLADLLQKKGYIRGPFGSALKRSEMKSEGVPVYEQQHAIYNLRDFRFYIDDQKFEGLKRFQVKTNDLVISCSGTVGKVTIIRENDPKGIISQALLLLRVDASKVLPEYLKYFFSSQKGYNAIVSRSSGSVQVNISRREVIEQIPLSLPNLDEQKKIVDILKTIDDKIVTNEEINKNLAA</sequence>
<keyword evidence="6" id="KW-1185">Reference proteome</keyword>
<evidence type="ECO:0000256" key="3">
    <source>
        <dbReference type="ARBA" id="ARBA00023125"/>
    </source>
</evidence>
<dbReference type="Proteomes" id="UP000199309">
    <property type="component" value="Unassembled WGS sequence"/>
</dbReference>
<dbReference type="InterPro" id="IPR000055">
    <property type="entry name" value="Restrct_endonuc_typeI_TRD"/>
</dbReference>
<gene>
    <name evidence="5" type="ORF">SAMN05660299_01980</name>
</gene>
<name>A0A1G9Y5G6_9FIRM</name>
<proteinExistence type="inferred from homology"/>
<dbReference type="STRING" id="349095.SAMN05660299_01980"/>
<keyword evidence="2" id="KW-0680">Restriction system</keyword>
<accession>A0A1G9Y5G6</accession>
<protein>
    <submittedName>
        <fullName evidence="5">Type I restriction enzyme, S subunit</fullName>
    </submittedName>
</protein>
<dbReference type="GO" id="GO:0009307">
    <property type="term" value="P:DNA restriction-modification system"/>
    <property type="evidence" value="ECO:0007669"/>
    <property type="project" value="UniProtKB-KW"/>
</dbReference>
<dbReference type="EMBL" id="FNHQ01000021">
    <property type="protein sequence ID" value="SDN03801.1"/>
    <property type="molecule type" value="Genomic_DNA"/>
</dbReference>
<organism evidence="5 6">
    <name type="scientific">Megasphaera paucivorans</name>
    <dbReference type="NCBI Taxonomy" id="349095"/>
    <lineage>
        <taxon>Bacteria</taxon>
        <taxon>Bacillati</taxon>
        <taxon>Bacillota</taxon>
        <taxon>Negativicutes</taxon>
        <taxon>Veillonellales</taxon>
        <taxon>Veillonellaceae</taxon>
        <taxon>Megasphaera</taxon>
    </lineage>
</organism>
<evidence type="ECO:0000256" key="2">
    <source>
        <dbReference type="ARBA" id="ARBA00022747"/>
    </source>
</evidence>
<dbReference type="SUPFAM" id="SSF116734">
    <property type="entry name" value="DNA methylase specificity domain"/>
    <property type="match status" value="1"/>
</dbReference>